<evidence type="ECO:0000256" key="5">
    <source>
        <dbReference type="ARBA" id="ARBA00023016"/>
    </source>
</evidence>
<keyword evidence="9" id="KW-1185">Reference proteome</keyword>
<dbReference type="PROSITE" id="PS01036">
    <property type="entry name" value="HSP70_3"/>
    <property type="match status" value="1"/>
</dbReference>
<dbReference type="FunFam" id="3.30.420.40:FF:000071">
    <property type="entry name" value="Molecular chaperone DnaK"/>
    <property type="match status" value="1"/>
</dbReference>
<evidence type="ECO:0000256" key="2">
    <source>
        <dbReference type="ARBA" id="ARBA00022553"/>
    </source>
</evidence>
<name>A0A4R8BYB2_9ACTN</name>
<evidence type="ECO:0000313" key="8">
    <source>
        <dbReference type="EMBL" id="TDW66187.1"/>
    </source>
</evidence>
<dbReference type="Pfam" id="PF00012">
    <property type="entry name" value="HSP70"/>
    <property type="match status" value="2"/>
</dbReference>
<comment type="caution">
    <text evidence="8">The sequence shown here is derived from an EMBL/GenBank/DDBJ whole genome shotgun (WGS) entry which is preliminary data.</text>
</comment>
<dbReference type="SUPFAM" id="SSF100920">
    <property type="entry name" value="Heat shock protein 70kD (HSP70), peptide-binding domain"/>
    <property type="match status" value="1"/>
</dbReference>
<evidence type="ECO:0000256" key="4">
    <source>
        <dbReference type="ARBA" id="ARBA00022840"/>
    </source>
</evidence>
<dbReference type="PANTHER" id="PTHR19375">
    <property type="entry name" value="HEAT SHOCK PROTEIN 70KDA"/>
    <property type="match status" value="1"/>
</dbReference>
<keyword evidence="6" id="KW-0143">Chaperone</keyword>
<dbReference type="Gene3D" id="2.60.34.10">
    <property type="entry name" value="Substrate Binding Domain Of DNAk, Chain A, domain 1"/>
    <property type="match status" value="1"/>
</dbReference>
<keyword evidence="4 7" id="KW-0067">ATP-binding</keyword>
<evidence type="ECO:0000313" key="9">
    <source>
        <dbReference type="Proteomes" id="UP000295146"/>
    </source>
</evidence>
<dbReference type="SUPFAM" id="SSF53067">
    <property type="entry name" value="Actin-like ATPase domain"/>
    <property type="match status" value="2"/>
</dbReference>
<sequence length="506" mass="54308">MGVMVGIDLGTTFSAVAVVDRSGRPEIVPNREGQRITPSVVFFQGDAALVGAVAKRSAAVAPLDTVQFVKRAMGDPAWRFETSSGLQFRPEEISAVILRRLKEDAEEFLGEQVTDAVITVPAYFDDSARRATQDAGTIAGLTVHRVLNEPTAAALAYGAGRPTVGTVLVYDLGGGTFDVTVMRIADGDFETLGTTGDRNLGGFEWDNALMRLINERFRSAGGSDLLDDDRTEADLRDRAEWAKHALSMMPAARVVISAGGMSQTIEITRTDFEDVTSHLVSRTRDLAEMLIEDIGLVWSDIDRVLLAGGSTRMPAVRSMVATMSRRVAESAVNPDEIVALGAAVQARVLAADSNGDVRPEVNGTPITVRDVTSQGLGTLAQIEGTTRLENVVIVPPNTRIPAAGTNLFQTVVDNQTNLRVQVTQGDDHDADYVKVIGERTLTIPPYDAGAMVSVSFAYDFDQTVSIEVTDLTANRPLGTFEVSDVANMTPAEKDDATHKIRALEVS</sequence>
<dbReference type="InterPro" id="IPR013126">
    <property type="entry name" value="Hsp_70_fam"/>
</dbReference>
<dbReference type="GO" id="GO:0005524">
    <property type="term" value="F:ATP binding"/>
    <property type="evidence" value="ECO:0007669"/>
    <property type="project" value="UniProtKB-KW"/>
</dbReference>
<accession>A0A4R8BYB2</accession>
<keyword evidence="2" id="KW-0597">Phosphoprotein</keyword>
<proteinExistence type="inferred from homology"/>
<evidence type="ECO:0000256" key="6">
    <source>
        <dbReference type="ARBA" id="ARBA00023186"/>
    </source>
</evidence>
<dbReference type="PROSITE" id="PS00329">
    <property type="entry name" value="HSP70_2"/>
    <property type="match status" value="1"/>
</dbReference>
<dbReference type="Gene3D" id="3.30.420.40">
    <property type="match status" value="2"/>
</dbReference>
<dbReference type="Gene3D" id="3.90.640.10">
    <property type="entry name" value="Actin, Chain A, domain 4"/>
    <property type="match status" value="1"/>
</dbReference>
<dbReference type="InterPro" id="IPR029047">
    <property type="entry name" value="HSP70_peptide-bd_sf"/>
</dbReference>
<protein>
    <submittedName>
        <fullName evidence="8">Molecular chaperone DnaK</fullName>
    </submittedName>
</protein>
<dbReference type="PRINTS" id="PR00301">
    <property type="entry name" value="HEATSHOCK70"/>
</dbReference>
<evidence type="ECO:0000256" key="1">
    <source>
        <dbReference type="ARBA" id="ARBA00007381"/>
    </source>
</evidence>
<evidence type="ECO:0000256" key="7">
    <source>
        <dbReference type="RuleBase" id="RU003322"/>
    </source>
</evidence>
<keyword evidence="5" id="KW-0346">Stress response</keyword>
<reference evidence="8 9" key="1">
    <citation type="submission" date="2019-03" db="EMBL/GenBank/DDBJ databases">
        <title>Genomic Encyclopedia of Type Strains, Phase III (KMG-III): the genomes of soil and plant-associated and newly described type strains.</title>
        <authorList>
            <person name="Whitman W."/>
        </authorList>
    </citation>
    <scope>NUCLEOTIDE SEQUENCE [LARGE SCALE GENOMIC DNA]</scope>
    <source>
        <strain evidence="8 9">VKM Ac-2573</strain>
    </source>
</reference>
<comment type="similarity">
    <text evidence="1 7">Belongs to the heat shock protein 70 family.</text>
</comment>
<gene>
    <name evidence="8" type="ORF">EV653_6209</name>
</gene>
<dbReference type="InterPro" id="IPR018181">
    <property type="entry name" value="Heat_shock_70_CS"/>
</dbReference>
<dbReference type="EMBL" id="SODP01000003">
    <property type="protein sequence ID" value="TDW66187.1"/>
    <property type="molecule type" value="Genomic_DNA"/>
</dbReference>
<dbReference type="CDD" id="cd24029">
    <property type="entry name" value="ASKHA_NBD_HSP70_DnaK_HscA_HscC"/>
    <property type="match status" value="1"/>
</dbReference>
<dbReference type="InterPro" id="IPR043129">
    <property type="entry name" value="ATPase_NBD"/>
</dbReference>
<evidence type="ECO:0000256" key="3">
    <source>
        <dbReference type="ARBA" id="ARBA00022741"/>
    </source>
</evidence>
<organism evidence="8 9">
    <name type="scientific">Kribbella pratensis</name>
    <dbReference type="NCBI Taxonomy" id="2512112"/>
    <lineage>
        <taxon>Bacteria</taxon>
        <taxon>Bacillati</taxon>
        <taxon>Actinomycetota</taxon>
        <taxon>Actinomycetes</taxon>
        <taxon>Propionibacteriales</taxon>
        <taxon>Kribbellaceae</taxon>
        <taxon>Kribbella</taxon>
    </lineage>
</organism>
<dbReference type="Proteomes" id="UP000295146">
    <property type="component" value="Unassembled WGS sequence"/>
</dbReference>
<dbReference type="GO" id="GO:0140662">
    <property type="term" value="F:ATP-dependent protein folding chaperone"/>
    <property type="evidence" value="ECO:0007669"/>
    <property type="project" value="InterPro"/>
</dbReference>
<dbReference type="PROSITE" id="PS00297">
    <property type="entry name" value="HSP70_1"/>
    <property type="match status" value="1"/>
</dbReference>
<keyword evidence="3 7" id="KW-0547">Nucleotide-binding</keyword>
<dbReference type="AlphaFoldDB" id="A0A4R8BYB2"/>
<dbReference type="OrthoDB" id="9766019at2"/>